<dbReference type="GO" id="GO:0000287">
    <property type="term" value="F:magnesium ion binding"/>
    <property type="evidence" value="ECO:0007669"/>
    <property type="project" value="TreeGrafter"/>
</dbReference>
<dbReference type="GO" id="GO:0016791">
    <property type="term" value="F:phosphatase activity"/>
    <property type="evidence" value="ECO:0007669"/>
    <property type="project" value="UniProtKB-ARBA"/>
</dbReference>
<dbReference type="InterPro" id="IPR000150">
    <property type="entry name" value="Cof"/>
</dbReference>
<dbReference type="InterPro" id="IPR006379">
    <property type="entry name" value="HAD-SF_hydro_IIB"/>
</dbReference>
<dbReference type="NCBIfam" id="TIGR00099">
    <property type="entry name" value="Cof-subfamily"/>
    <property type="match status" value="1"/>
</dbReference>
<accession>A0A6N2QW99</accession>
<keyword evidence="1" id="KW-0378">Hydrolase</keyword>
<name>A0A6N2QW99_9FIRM</name>
<dbReference type="NCBIfam" id="TIGR01484">
    <property type="entry name" value="HAD-SF-IIB"/>
    <property type="match status" value="1"/>
</dbReference>
<dbReference type="PANTHER" id="PTHR10000:SF25">
    <property type="entry name" value="PHOSPHATASE YKRA-RELATED"/>
    <property type="match status" value="1"/>
</dbReference>
<dbReference type="InterPro" id="IPR023214">
    <property type="entry name" value="HAD_sf"/>
</dbReference>
<dbReference type="Gene3D" id="3.40.50.1000">
    <property type="entry name" value="HAD superfamily/HAD-like"/>
    <property type="match status" value="1"/>
</dbReference>
<evidence type="ECO:0000313" key="1">
    <source>
        <dbReference type="EMBL" id="VYS72707.1"/>
    </source>
</evidence>
<dbReference type="GO" id="GO:0005829">
    <property type="term" value="C:cytosol"/>
    <property type="evidence" value="ECO:0007669"/>
    <property type="project" value="TreeGrafter"/>
</dbReference>
<dbReference type="SFLD" id="SFLDS00003">
    <property type="entry name" value="Haloacid_Dehalogenase"/>
    <property type="match status" value="1"/>
</dbReference>
<dbReference type="PROSITE" id="PS01229">
    <property type="entry name" value="COF_2"/>
    <property type="match status" value="1"/>
</dbReference>
<dbReference type="EC" id="3.1.3.-" evidence="1"/>
<proteinExistence type="predicted"/>
<dbReference type="SUPFAM" id="SSF56784">
    <property type="entry name" value="HAD-like"/>
    <property type="match status" value="1"/>
</dbReference>
<reference evidence="1" key="1">
    <citation type="submission" date="2019-11" db="EMBL/GenBank/DDBJ databases">
        <authorList>
            <person name="Feng L."/>
        </authorList>
    </citation>
    <scope>NUCLEOTIDE SEQUENCE</scope>
    <source>
        <strain evidence="1">BgluceraseaLFYP119</strain>
    </source>
</reference>
<dbReference type="AlphaFoldDB" id="A0A6N2QW99"/>
<dbReference type="RefSeq" id="WP_156352274.1">
    <property type="nucleotide sequence ID" value="NZ_CACRST010000005.1"/>
</dbReference>
<dbReference type="InterPro" id="IPR036412">
    <property type="entry name" value="HAD-like_sf"/>
</dbReference>
<dbReference type="PANTHER" id="PTHR10000">
    <property type="entry name" value="PHOSPHOSERINE PHOSPHATASE"/>
    <property type="match status" value="1"/>
</dbReference>
<dbReference type="Gene3D" id="3.30.1240.10">
    <property type="match status" value="1"/>
</dbReference>
<dbReference type="EMBL" id="CACRST010000005">
    <property type="protein sequence ID" value="VYS72707.1"/>
    <property type="molecule type" value="Genomic_DNA"/>
</dbReference>
<sequence length="275" mass="31080">MGKKVIFLDIDGTLTEPGHNEPPASALEAVKKAREAGNYVFLCSGRNYAMLSPLLKYGFDGVVASAGGYIVCGEQVIFDCPMTEEQKNRVMEVMKENNIIRTIECMDGAYADEGFRKLVQEQYGESRSSEFLRWREQVEKNLRIFPMERYQDQPAYKFSLLSPSMKNLDRAKEELENDFLFCIQDESQGLVNCELINRKFNKGTGVERVCRYLNIPVSDSVGFGDSMNDKEMMETAGLSICMGNGSQAVKELADEICPPVTEDGIWKAFQKHHLM</sequence>
<protein>
    <submittedName>
        <fullName evidence="1">Phosphatase YwpJ</fullName>
        <ecNumber evidence="1">3.1.3.-</ecNumber>
    </submittedName>
</protein>
<organism evidence="1">
    <name type="scientific">Blautia glucerasea</name>
    <dbReference type="NCBI Taxonomy" id="536633"/>
    <lineage>
        <taxon>Bacteria</taxon>
        <taxon>Bacillati</taxon>
        <taxon>Bacillota</taxon>
        <taxon>Clostridia</taxon>
        <taxon>Lachnospirales</taxon>
        <taxon>Lachnospiraceae</taxon>
        <taxon>Blautia</taxon>
    </lineage>
</organism>
<dbReference type="SFLD" id="SFLDG01140">
    <property type="entry name" value="C2.B:_Phosphomannomutase_and_P"/>
    <property type="match status" value="1"/>
</dbReference>
<dbReference type="Pfam" id="PF08282">
    <property type="entry name" value="Hydrolase_3"/>
    <property type="match status" value="1"/>
</dbReference>
<gene>
    <name evidence="1" type="primary">ywpJ</name>
    <name evidence="1" type="ORF">BGLFYP119_00312</name>
</gene>